<dbReference type="Gene3D" id="3.40.30.10">
    <property type="entry name" value="Glutaredoxin"/>
    <property type="match status" value="1"/>
</dbReference>
<dbReference type="SUPFAM" id="SSF52833">
    <property type="entry name" value="Thioredoxin-like"/>
    <property type="match status" value="1"/>
</dbReference>
<protein>
    <recommendedName>
        <fullName evidence="2">Type-F conjugative transfer system pilin assembly protein TrbC</fullName>
    </recommendedName>
</protein>
<name>A0AAT9G6Q9_9RICK</name>
<dbReference type="InterPro" id="IPR014113">
    <property type="entry name" value="T4SS_TrbC_subgr"/>
</dbReference>
<dbReference type="Pfam" id="PF09673">
    <property type="entry name" value="TrbC_Ftype"/>
    <property type="match status" value="1"/>
</dbReference>
<gene>
    <name evidence="1" type="ORF">DMENIID0002_01620</name>
</gene>
<evidence type="ECO:0000313" key="1">
    <source>
        <dbReference type="EMBL" id="BFD45516.1"/>
    </source>
</evidence>
<dbReference type="NCBIfam" id="TIGR02742">
    <property type="entry name" value="TrbC_Ftype"/>
    <property type="match status" value="1"/>
</dbReference>
<sequence length="130" mass="14540">MKSLQQLLVMSLICVIFSSAIAKSKQIVIFVSFSMADAALQDYYHEAKKLGAKLVMRGLRNNSFKDTQVKMQELRISVDIDPTLFEQYQVTAVPTIIWVNGQGNAKKITGNLTLSSSLEIMEKDNTHAEN</sequence>
<reference evidence="1" key="1">
    <citation type="submission" date="2024-01" db="EMBL/GenBank/DDBJ databases">
        <title>Sequencing the genomes of a sandfly, Sergentomyia squamirostris, and its two endosymbionts.</title>
        <authorList>
            <person name="Itokawa K."/>
            <person name="Sanjoba C."/>
        </authorList>
    </citation>
    <scope>NUCLEOTIDE SEQUENCE</scope>
    <source>
        <strain evidence="1">RiSSQ</strain>
    </source>
</reference>
<dbReference type="AlphaFoldDB" id="A0AAT9G6Q9"/>
<dbReference type="EMBL" id="AP029170">
    <property type="protein sequence ID" value="BFD45516.1"/>
    <property type="molecule type" value="Genomic_DNA"/>
</dbReference>
<organism evidence="1">
    <name type="scientific">Candidatus Tisiphia endosymbiont of Sergentomyia squamirostris</name>
    <dbReference type="NCBI Taxonomy" id="3113639"/>
    <lineage>
        <taxon>Bacteria</taxon>
        <taxon>Pseudomonadati</taxon>
        <taxon>Pseudomonadota</taxon>
        <taxon>Alphaproteobacteria</taxon>
        <taxon>Rickettsiales</taxon>
        <taxon>Rickettsiaceae</taxon>
        <taxon>Rickettsieae</taxon>
        <taxon>Candidatus Tisiphia</taxon>
    </lineage>
</organism>
<dbReference type="InterPro" id="IPR019106">
    <property type="entry name" value="T4SS_TrbC"/>
</dbReference>
<evidence type="ECO:0008006" key="2">
    <source>
        <dbReference type="Google" id="ProtNLM"/>
    </source>
</evidence>
<dbReference type="InterPro" id="IPR036249">
    <property type="entry name" value="Thioredoxin-like_sf"/>
</dbReference>
<proteinExistence type="predicted"/>
<accession>A0AAT9G6Q9</accession>